<dbReference type="PANTHER" id="PTHR43738:SF1">
    <property type="entry name" value="HEMIN TRANSPORT SYSTEM PERMEASE PROTEIN HRTB-RELATED"/>
    <property type="match status" value="1"/>
</dbReference>
<evidence type="ECO:0000256" key="5">
    <source>
        <dbReference type="ARBA" id="ARBA00022989"/>
    </source>
</evidence>
<evidence type="ECO:0000256" key="2">
    <source>
        <dbReference type="ARBA" id="ARBA00022448"/>
    </source>
</evidence>
<dbReference type="RefSeq" id="WP_198486740.1">
    <property type="nucleotide sequence ID" value="NZ_CP065997.1"/>
</dbReference>
<evidence type="ECO:0000256" key="1">
    <source>
        <dbReference type="ARBA" id="ARBA00004651"/>
    </source>
</evidence>
<evidence type="ECO:0000313" key="9">
    <source>
        <dbReference type="EMBL" id="QQB37197.1"/>
    </source>
</evidence>
<reference evidence="9 10" key="1">
    <citation type="submission" date="2020-12" db="EMBL/GenBank/DDBJ databases">
        <title>FDA dAtabase for Regulatory Grade micrObial Sequences (FDA-ARGOS): Supporting development and validation of Infectious Disease Dx tests.</title>
        <authorList>
            <person name="Sproer C."/>
            <person name="Gronow S."/>
            <person name="Severitt S."/>
            <person name="Schroder I."/>
            <person name="Tallon L."/>
            <person name="Sadzewicz L."/>
            <person name="Zhao X."/>
            <person name="Boylan J."/>
            <person name="Ott S."/>
            <person name="Bowen H."/>
            <person name="Vavikolanu K."/>
            <person name="Mehta A."/>
            <person name="Aluvathingal J."/>
            <person name="Nadendla S."/>
            <person name="Lowell S."/>
            <person name="Myers T."/>
            <person name="Yan Y."/>
            <person name="Sichtig H."/>
        </authorList>
    </citation>
    <scope>NUCLEOTIDE SEQUENCE [LARGE SCALE GENOMIC DNA]</scope>
    <source>
        <strain evidence="9 10">FDAARGOS_1050</strain>
    </source>
</reference>
<protein>
    <submittedName>
        <fullName evidence="9">ABC transporter permease</fullName>
    </submittedName>
</protein>
<organism evidence="9 10">
    <name type="scientific">Achromobacter deleyi</name>
    <dbReference type="NCBI Taxonomy" id="1353891"/>
    <lineage>
        <taxon>Bacteria</taxon>
        <taxon>Pseudomonadati</taxon>
        <taxon>Pseudomonadota</taxon>
        <taxon>Betaproteobacteria</taxon>
        <taxon>Burkholderiales</taxon>
        <taxon>Alcaligenaceae</taxon>
        <taxon>Achromobacter</taxon>
    </lineage>
</organism>
<evidence type="ECO:0000313" key="10">
    <source>
        <dbReference type="Proteomes" id="UP000595231"/>
    </source>
</evidence>
<dbReference type="Proteomes" id="UP000595231">
    <property type="component" value="Chromosome"/>
</dbReference>
<proteinExistence type="predicted"/>
<dbReference type="AlphaFoldDB" id="A0A7T4B7V3"/>
<evidence type="ECO:0000256" key="4">
    <source>
        <dbReference type="ARBA" id="ARBA00022692"/>
    </source>
</evidence>
<evidence type="ECO:0000256" key="3">
    <source>
        <dbReference type="ARBA" id="ARBA00022475"/>
    </source>
</evidence>
<feature type="transmembrane region" description="Helical" evidence="7">
    <location>
        <begin position="310"/>
        <end position="333"/>
    </location>
</feature>
<comment type="subcellular location">
    <subcellularLocation>
        <location evidence="1">Cell membrane</location>
        <topology evidence="1">Multi-pass membrane protein</topology>
    </subcellularLocation>
</comment>
<keyword evidence="3" id="KW-1003">Cell membrane</keyword>
<keyword evidence="5 7" id="KW-1133">Transmembrane helix</keyword>
<dbReference type="EMBL" id="CP065997">
    <property type="protein sequence ID" value="QQB37197.1"/>
    <property type="molecule type" value="Genomic_DNA"/>
</dbReference>
<dbReference type="PANTHER" id="PTHR43738">
    <property type="entry name" value="ABC TRANSPORTER, MEMBRANE PROTEIN"/>
    <property type="match status" value="1"/>
</dbReference>
<sequence length="378" mass="40056">MIALARKTLIHEWKRFVPVVLSVGFTGLMLATQAALVLGIFGTAALYVRESSGHIWAGYPGTQSVNFGRSVSADAEVWLRMDPDVVAVEPYQWVDGDWTPESPGLGSVSVYLSGISTDREAMLFSRLLPPELRARLREPGAVIVDSADLDSLGVSVGGRAWINRYAVRVVATLPGLRGLGGVNVLASLETATAIAPQQANQGKTYYVARLADSSRIQAAYARLAKVGSSFGPLQVWTAREFAQRSQRYWLLDTGAGTAVMFMALIVCIVGVVITSQSFSAVVAASAREYATLNALGASRYALSRVVIEQACLVGGLGLLIAAIASALLLAAAAAYHVPVAMTPTAALACIVMIGLMALLSSLMAIRALFRTDPSLLLR</sequence>
<keyword evidence="4 7" id="KW-0812">Transmembrane</keyword>
<feature type="domain" description="ABC3 transporter permease C-terminal" evidence="8">
    <location>
        <begin position="260"/>
        <end position="373"/>
    </location>
</feature>
<dbReference type="InterPro" id="IPR051125">
    <property type="entry name" value="ABC-4/HrtB_transporter"/>
</dbReference>
<keyword evidence="2" id="KW-0813">Transport</keyword>
<evidence type="ECO:0000256" key="7">
    <source>
        <dbReference type="SAM" id="Phobius"/>
    </source>
</evidence>
<name>A0A7T4B7V3_9BURK</name>
<evidence type="ECO:0000256" key="6">
    <source>
        <dbReference type="ARBA" id="ARBA00023136"/>
    </source>
</evidence>
<keyword evidence="6 7" id="KW-0472">Membrane</keyword>
<accession>A0A7T4B7V3</accession>
<evidence type="ECO:0000259" key="8">
    <source>
        <dbReference type="Pfam" id="PF02687"/>
    </source>
</evidence>
<feature type="transmembrane region" description="Helical" evidence="7">
    <location>
        <begin position="345"/>
        <end position="369"/>
    </location>
</feature>
<gene>
    <name evidence="9" type="ORF">I6I07_11625</name>
</gene>
<dbReference type="GO" id="GO:0005886">
    <property type="term" value="C:plasma membrane"/>
    <property type="evidence" value="ECO:0007669"/>
    <property type="project" value="UniProtKB-SubCell"/>
</dbReference>
<feature type="transmembrane region" description="Helical" evidence="7">
    <location>
        <begin position="249"/>
        <end position="272"/>
    </location>
</feature>
<dbReference type="InterPro" id="IPR003838">
    <property type="entry name" value="ABC3_permease_C"/>
</dbReference>
<dbReference type="Pfam" id="PF02687">
    <property type="entry name" value="FtsX"/>
    <property type="match status" value="1"/>
</dbReference>
<feature type="transmembrane region" description="Helical" evidence="7">
    <location>
        <begin position="20"/>
        <end position="48"/>
    </location>
</feature>